<proteinExistence type="predicted"/>
<dbReference type="Proteomes" id="UP000831796">
    <property type="component" value="Chromosome"/>
</dbReference>
<evidence type="ECO:0000313" key="1">
    <source>
        <dbReference type="EMBL" id="UOQ70610.1"/>
    </source>
</evidence>
<organism evidence="1 2">
    <name type="scientific">Hymenobacter cellulosilyticus</name>
    <dbReference type="NCBI Taxonomy" id="2932248"/>
    <lineage>
        <taxon>Bacteria</taxon>
        <taxon>Pseudomonadati</taxon>
        <taxon>Bacteroidota</taxon>
        <taxon>Cytophagia</taxon>
        <taxon>Cytophagales</taxon>
        <taxon>Hymenobacteraceae</taxon>
        <taxon>Hymenobacter</taxon>
    </lineage>
</organism>
<dbReference type="Pfam" id="PF07676">
    <property type="entry name" value="PD40"/>
    <property type="match status" value="1"/>
</dbReference>
<sequence>MGYPVNTPDDDTYYRLSPDGSYAYLSSYRIGGYGEKDIYTINYIKNATIRGKVYSLRDSTIIPG</sequence>
<keyword evidence="2" id="KW-1185">Reference proteome</keyword>
<accession>A0A8T9Q483</accession>
<protein>
    <submittedName>
        <fullName evidence="1">Uncharacterized protein</fullName>
    </submittedName>
</protein>
<dbReference type="AlphaFoldDB" id="A0A8T9Q483"/>
<dbReference type="KEGG" id="hcu:MUN79_18085"/>
<dbReference type="InterPro" id="IPR011659">
    <property type="entry name" value="WD40"/>
</dbReference>
<gene>
    <name evidence="1" type="ORF">MUN79_18085</name>
</gene>
<dbReference type="EMBL" id="CP095046">
    <property type="protein sequence ID" value="UOQ70610.1"/>
    <property type="molecule type" value="Genomic_DNA"/>
</dbReference>
<dbReference type="RefSeq" id="WP_244674029.1">
    <property type="nucleotide sequence ID" value="NZ_CP095046.1"/>
</dbReference>
<evidence type="ECO:0000313" key="2">
    <source>
        <dbReference type="Proteomes" id="UP000831796"/>
    </source>
</evidence>
<reference evidence="1" key="1">
    <citation type="submission" date="2022-04" db="EMBL/GenBank/DDBJ databases">
        <title>Hymenobacter sp. isolated from the air.</title>
        <authorList>
            <person name="Won M."/>
            <person name="Lee C.-M."/>
            <person name="Woen H.-Y."/>
            <person name="Kwon S.-W."/>
        </authorList>
    </citation>
    <scope>NUCLEOTIDE SEQUENCE</scope>
    <source>
        <strain evidence="1">5116S-3</strain>
    </source>
</reference>
<name>A0A8T9Q483_9BACT</name>